<keyword evidence="1 4" id="KW-0808">Transferase</keyword>
<keyword evidence="2" id="KW-0012">Acyltransferase</keyword>
<organism evidence="4 5">
    <name type="scientific">Alicyclobacillus macrosporangiidus</name>
    <dbReference type="NCBI Taxonomy" id="392015"/>
    <lineage>
        <taxon>Bacteria</taxon>
        <taxon>Bacillati</taxon>
        <taxon>Bacillota</taxon>
        <taxon>Bacilli</taxon>
        <taxon>Bacillales</taxon>
        <taxon>Alicyclobacillaceae</taxon>
        <taxon>Alicyclobacillus</taxon>
    </lineage>
</organism>
<dbReference type="Proteomes" id="UP000183508">
    <property type="component" value="Unassembled WGS sequence"/>
</dbReference>
<gene>
    <name evidence="4" type="ORF">SAMN05421543_10369</name>
</gene>
<evidence type="ECO:0000313" key="4">
    <source>
        <dbReference type="EMBL" id="SFU52010.1"/>
    </source>
</evidence>
<evidence type="ECO:0000256" key="2">
    <source>
        <dbReference type="ARBA" id="ARBA00023315"/>
    </source>
</evidence>
<dbReference type="PANTHER" id="PTHR43800">
    <property type="entry name" value="PEPTIDYL-LYSINE N-ACETYLTRANSFERASE YJAB"/>
    <property type="match status" value="1"/>
</dbReference>
<evidence type="ECO:0000256" key="1">
    <source>
        <dbReference type="ARBA" id="ARBA00022679"/>
    </source>
</evidence>
<dbReference type="EMBL" id="FPBV01000003">
    <property type="protein sequence ID" value="SFU52010.1"/>
    <property type="molecule type" value="Genomic_DNA"/>
</dbReference>
<keyword evidence="5" id="KW-1185">Reference proteome</keyword>
<accession>A0A1I7GUA0</accession>
<feature type="domain" description="N-acetyltransferase" evidence="3">
    <location>
        <begin position="33"/>
        <end position="184"/>
    </location>
</feature>
<proteinExistence type="predicted"/>
<dbReference type="InterPro" id="IPR016181">
    <property type="entry name" value="Acyl_CoA_acyltransferase"/>
</dbReference>
<dbReference type="CDD" id="cd04301">
    <property type="entry name" value="NAT_SF"/>
    <property type="match status" value="1"/>
</dbReference>
<dbReference type="GO" id="GO:0016747">
    <property type="term" value="F:acyltransferase activity, transferring groups other than amino-acyl groups"/>
    <property type="evidence" value="ECO:0007669"/>
    <property type="project" value="InterPro"/>
</dbReference>
<dbReference type="PROSITE" id="PS51186">
    <property type="entry name" value="GNAT"/>
    <property type="match status" value="1"/>
</dbReference>
<dbReference type="SUPFAM" id="SSF55729">
    <property type="entry name" value="Acyl-CoA N-acyltransferases (Nat)"/>
    <property type="match status" value="1"/>
</dbReference>
<dbReference type="RefSeq" id="WP_074949881.1">
    <property type="nucleotide sequence ID" value="NZ_FPBV01000003.1"/>
</dbReference>
<dbReference type="AlphaFoldDB" id="A0A1I7GUA0"/>
<dbReference type="PANTHER" id="PTHR43800:SF1">
    <property type="entry name" value="PEPTIDYL-LYSINE N-ACETYLTRANSFERASE YJAB"/>
    <property type="match status" value="1"/>
</dbReference>
<name>A0A1I7GUA0_9BACL</name>
<reference evidence="5" key="1">
    <citation type="submission" date="2016-10" db="EMBL/GenBank/DDBJ databases">
        <authorList>
            <person name="Varghese N."/>
        </authorList>
    </citation>
    <scope>NUCLEOTIDE SEQUENCE [LARGE SCALE GENOMIC DNA]</scope>
    <source>
        <strain evidence="5">DSM 17980</strain>
    </source>
</reference>
<protein>
    <submittedName>
        <fullName evidence="4">Acetyltransferase (GNAT) family protein</fullName>
    </submittedName>
</protein>
<dbReference type="Gene3D" id="3.40.630.30">
    <property type="match status" value="1"/>
</dbReference>
<sequence length="191" mass="21751">MDFEYGLAEGSRFARGVAGVPVHRTDPQPNWPLVWRRLHAQDAEAWVDLLHRAYAANLAAGFNFSAATLTIAEALSCLNHHQVYGGEHDGRLCATFTLRHDEEGWHLNFYAVDPRLQGQGIGRLTMRRAEETARAIGVTTLLLDTPETHPWLVSFYLREGYQVYGRTHWPGKRYDSLLFRKNLTESRLPHA</sequence>
<dbReference type="STRING" id="392015.SAMN05421543_10369"/>
<dbReference type="Pfam" id="PF00583">
    <property type="entry name" value="Acetyltransf_1"/>
    <property type="match status" value="1"/>
</dbReference>
<evidence type="ECO:0000313" key="5">
    <source>
        <dbReference type="Proteomes" id="UP000183508"/>
    </source>
</evidence>
<evidence type="ECO:0000259" key="3">
    <source>
        <dbReference type="PROSITE" id="PS51186"/>
    </source>
</evidence>
<dbReference type="InterPro" id="IPR000182">
    <property type="entry name" value="GNAT_dom"/>
</dbReference>
<dbReference type="OrthoDB" id="8116329at2"/>